<feature type="region of interest" description="Disordered" evidence="1">
    <location>
        <begin position="136"/>
        <end position="184"/>
    </location>
</feature>
<reference evidence="2 3" key="1">
    <citation type="submission" date="2019-03" db="EMBL/GenBank/DDBJ databases">
        <title>Single cell metagenomics reveals metabolic interactions within the superorganism composed of flagellate Streblomastix strix and complex community of Bacteroidetes bacteria on its surface.</title>
        <authorList>
            <person name="Treitli S.C."/>
            <person name="Kolisko M."/>
            <person name="Husnik F."/>
            <person name="Keeling P."/>
            <person name="Hampl V."/>
        </authorList>
    </citation>
    <scope>NUCLEOTIDE SEQUENCE [LARGE SCALE GENOMIC DNA]</scope>
    <source>
        <strain evidence="2">ST1C</strain>
    </source>
</reference>
<proteinExistence type="predicted"/>
<sequence>QDNVSTKLRETGSFHTTYPEQELRNPNISYSKGQPPLITTPPELGYVKEKVIIPKQRMQLTNDYETRSKTGQLKSVSNKSQWSSKLEPTPTLLTTSYLSRCRKNRLMQPQLLKTSPKNTPNARELVQGLRNRIKDQTPEIRYRQSPTPRLTSRISWTDQERKEKRREGKDLENCETDNEGGEILDRNGGQTARYLEYWETIYMKDFIQQGFTLQW</sequence>
<feature type="non-terminal residue" evidence="2">
    <location>
        <position position="215"/>
    </location>
</feature>
<dbReference type="AlphaFoldDB" id="A0A5J4Q9Z4"/>
<organism evidence="2 3">
    <name type="scientific">Streblomastix strix</name>
    <dbReference type="NCBI Taxonomy" id="222440"/>
    <lineage>
        <taxon>Eukaryota</taxon>
        <taxon>Metamonada</taxon>
        <taxon>Preaxostyla</taxon>
        <taxon>Oxymonadida</taxon>
        <taxon>Streblomastigidae</taxon>
        <taxon>Streblomastix</taxon>
    </lineage>
</organism>
<feature type="non-terminal residue" evidence="2">
    <location>
        <position position="1"/>
    </location>
</feature>
<gene>
    <name evidence="2" type="ORF">EZS28_054940</name>
</gene>
<protein>
    <submittedName>
        <fullName evidence="2">Uncharacterized protein</fullName>
    </submittedName>
</protein>
<evidence type="ECO:0000313" key="2">
    <source>
        <dbReference type="EMBL" id="KAA6318487.1"/>
    </source>
</evidence>
<accession>A0A5J4Q9Z4</accession>
<comment type="caution">
    <text evidence="2">The sequence shown here is derived from an EMBL/GenBank/DDBJ whole genome shotgun (WGS) entry which is preliminary data.</text>
</comment>
<name>A0A5J4Q9Z4_9EUKA</name>
<dbReference type="Proteomes" id="UP000324800">
    <property type="component" value="Unassembled WGS sequence"/>
</dbReference>
<feature type="compositionally biased region" description="Basic and acidic residues" evidence="1">
    <location>
        <begin position="158"/>
        <end position="172"/>
    </location>
</feature>
<feature type="compositionally biased region" description="Acidic residues" evidence="1">
    <location>
        <begin position="173"/>
        <end position="182"/>
    </location>
</feature>
<dbReference type="EMBL" id="SNRW01046219">
    <property type="protein sequence ID" value="KAA6318487.1"/>
    <property type="molecule type" value="Genomic_DNA"/>
</dbReference>
<evidence type="ECO:0000313" key="3">
    <source>
        <dbReference type="Proteomes" id="UP000324800"/>
    </source>
</evidence>
<evidence type="ECO:0000256" key="1">
    <source>
        <dbReference type="SAM" id="MobiDB-lite"/>
    </source>
</evidence>
<feature type="compositionally biased region" description="Polar residues" evidence="1">
    <location>
        <begin position="144"/>
        <end position="157"/>
    </location>
</feature>